<accession>A0A6N3CGS5</accession>
<organism evidence="1">
    <name type="scientific">Clostridium tertium</name>
    <dbReference type="NCBI Taxonomy" id="1559"/>
    <lineage>
        <taxon>Bacteria</taxon>
        <taxon>Bacillati</taxon>
        <taxon>Bacillota</taxon>
        <taxon>Clostridia</taxon>
        <taxon>Eubacteriales</taxon>
        <taxon>Clostridiaceae</taxon>
        <taxon>Clostridium</taxon>
    </lineage>
</organism>
<dbReference type="AlphaFoldDB" id="A0A6N3CGS5"/>
<dbReference type="EMBL" id="CACRTO010000017">
    <property type="protein sequence ID" value="VYU14238.1"/>
    <property type="molecule type" value="Genomic_DNA"/>
</dbReference>
<protein>
    <submittedName>
        <fullName evidence="1">Uncharacterized protein</fullName>
    </submittedName>
</protein>
<gene>
    <name evidence="1" type="ORF">CTLFYP3_01583</name>
</gene>
<reference evidence="1" key="1">
    <citation type="submission" date="2019-11" db="EMBL/GenBank/DDBJ databases">
        <authorList>
            <person name="Feng L."/>
        </authorList>
    </citation>
    <scope>NUCLEOTIDE SEQUENCE</scope>
    <source>
        <strain evidence="1">CTertiumLFYP3</strain>
    </source>
</reference>
<proteinExistence type="predicted"/>
<evidence type="ECO:0000313" key="1">
    <source>
        <dbReference type="EMBL" id="VYU14238.1"/>
    </source>
</evidence>
<dbReference type="RefSeq" id="WP_156626079.1">
    <property type="nucleotide sequence ID" value="NZ_CACRTO010000017.1"/>
</dbReference>
<sequence>MVSKDYYSNIPSKNILKDNEKNNLSEKINETNINSLDNMVLNSNLENQNLIK</sequence>
<name>A0A6N3CGS5_9CLOT</name>